<dbReference type="PROSITE" id="PS00028">
    <property type="entry name" value="ZINC_FINGER_C2H2_1"/>
    <property type="match status" value="2"/>
</dbReference>
<evidence type="ECO:0000256" key="2">
    <source>
        <dbReference type="ARBA" id="ARBA00022723"/>
    </source>
</evidence>
<accession>A0A6A6Q4S9</accession>
<feature type="region of interest" description="Disordered" evidence="8">
    <location>
        <begin position="49"/>
        <end position="79"/>
    </location>
</feature>
<dbReference type="SUPFAM" id="SSF57667">
    <property type="entry name" value="beta-beta-alpha zinc fingers"/>
    <property type="match status" value="1"/>
</dbReference>
<dbReference type="GO" id="GO:0000978">
    <property type="term" value="F:RNA polymerase II cis-regulatory region sequence-specific DNA binding"/>
    <property type="evidence" value="ECO:0007669"/>
    <property type="project" value="InterPro"/>
</dbReference>
<dbReference type="InterPro" id="IPR007219">
    <property type="entry name" value="XnlR_reg_dom"/>
</dbReference>
<dbReference type="GO" id="GO:0000981">
    <property type="term" value="F:DNA-binding transcription factor activity, RNA polymerase II-specific"/>
    <property type="evidence" value="ECO:0007669"/>
    <property type="project" value="InterPro"/>
</dbReference>
<organism evidence="10 11">
    <name type="scientific">Neohortaea acidophila</name>
    <dbReference type="NCBI Taxonomy" id="245834"/>
    <lineage>
        <taxon>Eukaryota</taxon>
        <taxon>Fungi</taxon>
        <taxon>Dikarya</taxon>
        <taxon>Ascomycota</taxon>
        <taxon>Pezizomycotina</taxon>
        <taxon>Dothideomycetes</taxon>
        <taxon>Dothideomycetidae</taxon>
        <taxon>Mycosphaerellales</taxon>
        <taxon>Teratosphaeriaceae</taxon>
        <taxon>Neohortaea</taxon>
    </lineage>
</organism>
<evidence type="ECO:0000256" key="3">
    <source>
        <dbReference type="ARBA" id="ARBA00022737"/>
    </source>
</evidence>
<comment type="subcellular location">
    <subcellularLocation>
        <location evidence="1">Nucleus</location>
    </subcellularLocation>
</comment>
<feature type="domain" description="C2H2-type" evidence="9">
    <location>
        <begin position="31"/>
        <end position="58"/>
    </location>
</feature>
<protein>
    <submittedName>
        <fullName evidence="10">C2H2 type zinc finger domain protein</fullName>
    </submittedName>
</protein>
<dbReference type="EMBL" id="MU001632">
    <property type="protein sequence ID" value="KAF2486956.1"/>
    <property type="molecule type" value="Genomic_DNA"/>
</dbReference>
<feature type="region of interest" description="Disordered" evidence="8">
    <location>
        <begin position="169"/>
        <end position="228"/>
    </location>
</feature>
<evidence type="ECO:0000256" key="7">
    <source>
        <dbReference type="PROSITE-ProRule" id="PRU00042"/>
    </source>
</evidence>
<evidence type="ECO:0000256" key="1">
    <source>
        <dbReference type="ARBA" id="ARBA00004123"/>
    </source>
</evidence>
<keyword evidence="2" id="KW-0479">Metal-binding</keyword>
<evidence type="ECO:0000313" key="11">
    <source>
        <dbReference type="Proteomes" id="UP000799767"/>
    </source>
</evidence>
<evidence type="ECO:0000256" key="5">
    <source>
        <dbReference type="ARBA" id="ARBA00022833"/>
    </source>
</evidence>
<evidence type="ECO:0000256" key="6">
    <source>
        <dbReference type="ARBA" id="ARBA00023242"/>
    </source>
</evidence>
<dbReference type="RefSeq" id="XP_033593525.1">
    <property type="nucleotide sequence ID" value="XM_033736675.1"/>
</dbReference>
<evidence type="ECO:0000259" key="9">
    <source>
        <dbReference type="PROSITE" id="PS50157"/>
    </source>
</evidence>
<dbReference type="GeneID" id="54477677"/>
<dbReference type="GO" id="GO:0006351">
    <property type="term" value="P:DNA-templated transcription"/>
    <property type="evidence" value="ECO:0007669"/>
    <property type="project" value="InterPro"/>
</dbReference>
<evidence type="ECO:0000256" key="4">
    <source>
        <dbReference type="ARBA" id="ARBA00022771"/>
    </source>
</evidence>
<dbReference type="PANTHER" id="PTHR40626">
    <property type="entry name" value="MIP31509P"/>
    <property type="match status" value="1"/>
</dbReference>
<feature type="compositionally biased region" description="Polar residues" evidence="8">
    <location>
        <begin position="58"/>
        <end position="69"/>
    </location>
</feature>
<keyword evidence="4 7" id="KW-0863">Zinc-finger</keyword>
<dbReference type="InterPro" id="IPR013087">
    <property type="entry name" value="Znf_C2H2_type"/>
</dbReference>
<dbReference type="Pfam" id="PF00096">
    <property type="entry name" value="zf-C2H2"/>
    <property type="match status" value="2"/>
</dbReference>
<dbReference type="Gene3D" id="3.30.160.60">
    <property type="entry name" value="Classic Zinc Finger"/>
    <property type="match status" value="2"/>
</dbReference>
<dbReference type="OrthoDB" id="3945418at2759"/>
<keyword evidence="11" id="KW-1185">Reference proteome</keyword>
<keyword evidence="3" id="KW-0677">Repeat</keyword>
<dbReference type="PROSITE" id="PS50157">
    <property type="entry name" value="ZINC_FINGER_C2H2_2"/>
    <property type="match status" value="2"/>
</dbReference>
<dbReference type="InterPro" id="IPR036236">
    <property type="entry name" value="Znf_C2H2_sf"/>
</dbReference>
<keyword evidence="6" id="KW-0539">Nucleus</keyword>
<dbReference type="GO" id="GO:0000785">
    <property type="term" value="C:chromatin"/>
    <property type="evidence" value="ECO:0007669"/>
    <property type="project" value="TreeGrafter"/>
</dbReference>
<dbReference type="AlphaFoldDB" id="A0A6A6Q4S9"/>
<gene>
    <name evidence="10" type="ORF">BDY17DRAFT_321703</name>
</gene>
<evidence type="ECO:0000256" key="8">
    <source>
        <dbReference type="SAM" id="MobiDB-lite"/>
    </source>
</evidence>
<dbReference type="PANTHER" id="PTHR40626:SF14">
    <property type="entry name" value="C2H2 TYPE ZINC FINGER DOMAIN PROTEIN (AFU_ORTHOLOGUE AFUA_1G02360)"/>
    <property type="match status" value="1"/>
</dbReference>
<evidence type="ECO:0000313" key="10">
    <source>
        <dbReference type="EMBL" id="KAF2486956.1"/>
    </source>
</evidence>
<dbReference type="CDD" id="cd12148">
    <property type="entry name" value="fungal_TF_MHR"/>
    <property type="match status" value="1"/>
</dbReference>
<dbReference type="FunFam" id="3.30.160.60:FF:000624">
    <property type="entry name" value="zinc finger protein 697"/>
    <property type="match status" value="1"/>
</dbReference>
<keyword evidence="5" id="KW-0862">Zinc</keyword>
<feature type="compositionally biased region" description="Polar residues" evidence="8">
    <location>
        <begin position="211"/>
        <end position="220"/>
    </location>
</feature>
<dbReference type="GO" id="GO:0008270">
    <property type="term" value="F:zinc ion binding"/>
    <property type="evidence" value="ECO:0007669"/>
    <property type="project" value="UniProtKB-KW"/>
</dbReference>
<dbReference type="GO" id="GO:0005634">
    <property type="term" value="C:nucleus"/>
    <property type="evidence" value="ECO:0007669"/>
    <property type="project" value="UniProtKB-SubCell"/>
</dbReference>
<dbReference type="Pfam" id="PF04082">
    <property type="entry name" value="Fungal_trans"/>
    <property type="match status" value="1"/>
</dbReference>
<sequence>MALTCQYCSKSFNKGEHLRRHERGHTGHRPFTCAHCKRGFSRQDSLLRHQKVHDQKPNKASSSKASYSPTAIRAPSDISTPFNDAASGANVQLSTSLTNDIFTSPNAGGSQISGTGDAFQYGGTMGFQDANALSDMDFSLMWPDSEDLFQSIFSTDFSNSWQVPPGTLPLPSGTLSLPPAPQTQIARPPRLHPLPADGSGTSTPRRDARPNESQVPSGDNQIRAGDNQGAVDGVSQMVADYSSSLTAAVDSKSITSVFLDESLHMFFDRFIPIFPIMHRPTFVYRDCSHALLLNAIALGSLYLGPADSIAKGESLWRLAHTAVATSWQTLITHRGPYDACSGVQLVLASLLSVVYGALSKNSDIRRASLALHASAFFWARQCGIFNCEPYSLADLPAMSAPRADKMHQWRTWAAREIQQRALLSHFVLDGIIAHMQGNSTSVRHTSNTLKLSNCERAFQDTTVDAWLERMHTARQDQNSFRDIYRGLFIRPENLWEISQGCSNFSLRVLLEGLQSMIADSDDLDGAIINPPNRSQIGHALSWIYEKISTCGDMAEVERLEVLMRWHAVCLEAVTKTPQLCNYICKRWNTQQALWPNPNFRDNEYDLPKLVSSPDGRKALLHAVAIQQIVEQLPRGRAHAVHMPSSLFAAATIYGIFSFAGQTSVRTPSAVEWKDVVLAAEDLQSVHHETADFIQNNRFPSGLSSATAKNVFYELNSVQKLFRTLETQWGVATDMEKVISQWIAVCHA</sequence>
<reference evidence="10" key="1">
    <citation type="journal article" date="2020" name="Stud. Mycol.">
        <title>101 Dothideomycetes genomes: a test case for predicting lifestyles and emergence of pathogens.</title>
        <authorList>
            <person name="Haridas S."/>
            <person name="Albert R."/>
            <person name="Binder M."/>
            <person name="Bloem J."/>
            <person name="Labutti K."/>
            <person name="Salamov A."/>
            <person name="Andreopoulos B."/>
            <person name="Baker S."/>
            <person name="Barry K."/>
            <person name="Bills G."/>
            <person name="Bluhm B."/>
            <person name="Cannon C."/>
            <person name="Castanera R."/>
            <person name="Culley D."/>
            <person name="Daum C."/>
            <person name="Ezra D."/>
            <person name="Gonzalez J."/>
            <person name="Henrissat B."/>
            <person name="Kuo A."/>
            <person name="Liang C."/>
            <person name="Lipzen A."/>
            <person name="Lutzoni F."/>
            <person name="Magnuson J."/>
            <person name="Mondo S."/>
            <person name="Nolan M."/>
            <person name="Ohm R."/>
            <person name="Pangilinan J."/>
            <person name="Park H.-J."/>
            <person name="Ramirez L."/>
            <person name="Alfaro M."/>
            <person name="Sun H."/>
            <person name="Tritt A."/>
            <person name="Yoshinaga Y."/>
            <person name="Zwiers L.-H."/>
            <person name="Turgeon B."/>
            <person name="Goodwin S."/>
            <person name="Spatafora J."/>
            <person name="Crous P."/>
            <person name="Grigoriev I."/>
        </authorList>
    </citation>
    <scope>NUCLEOTIDE SEQUENCE</scope>
    <source>
        <strain evidence="10">CBS 113389</strain>
    </source>
</reference>
<dbReference type="InterPro" id="IPR051059">
    <property type="entry name" value="VerF-like"/>
</dbReference>
<dbReference type="SMART" id="SM00355">
    <property type="entry name" value="ZnF_C2H2"/>
    <property type="match status" value="2"/>
</dbReference>
<proteinExistence type="predicted"/>
<dbReference type="Proteomes" id="UP000799767">
    <property type="component" value="Unassembled WGS sequence"/>
</dbReference>
<name>A0A6A6Q4S9_9PEZI</name>
<feature type="domain" description="C2H2-type" evidence="9">
    <location>
        <begin position="3"/>
        <end position="30"/>
    </location>
</feature>